<dbReference type="InterPro" id="IPR024344">
    <property type="entry name" value="MDMPI_metal-binding"/>
</dbReference>
<dbReference type="SUPFAM" id="SSF109854">
    <property type="entry name" value="DinB/YfiT-like putative metalloenzymes"/>
    <property type="match status" value="1"/>
</dbReference>
<comment type="caution">
    <text evidence="2">The sequence shown here is derived from an EMBL/GenBank/DDBJ whole genome shotgun (WGS) entry which is preliminary data.</text>
</comment>
<feature type="domain" description="Mycothiol-dependent maleylpyruvate isomerase metal-binding" evidence="1">
    <location>
        <begin position="12"/>
        <end position="135"/>
    </location>
</feature>
<proteinExistence type="predicted"/>
<dbReference type="GO" id="GO:0046872">
    <property type="term" value="F:metal ion binding"/>
    <property type="evidence" value="ECO:0007669"/>
    <property type="project" value="InterPro"/>
</dbReference>
<gene>
    <name evidence="2" type="ORF">FHU37_004081</name>
</gene>
<evidence type="ECO:0000313" key="2">
    <source>
        <dbReference type="EMBL" id="NYI07138.1"/>
    </source>
</evidence>
<reference evidence="2 3" key="1">
    <citation type="submission" date="2020-07" db="EMBL/GenBank/DDBJ databases">
        <title>Sequencing the genomes of 1000 actinobacteria strains.</title>
        <authorList>
            <person name="Klenk H.-P."/>
        </authorList>
    </citation>
    <scope>NUCLEOTIDE SEQUENCE [LARGE SCALE GENOMIC DNA]</scope>
    <source>
        <strain evidence="2 3">DSM 42178</strain>
    </source>
</reference>
<name>A0A853A9E7_9ACTN</name>
<dbReference type="Pfam" id="PF11716">
    <property type="entry name" value="MDMPI_N"/>
    <property type="match status" value="1"/>
</dbReference>
<dbReference type="NCBIfam" id="TIGR03085">
    <property type="entry name" value="TIGR03085 family metal-binding protein"/>
    <property type="match status" value="1"/>
</dbReference>
<accession>A0A853A9E7</accession>
<dbReference type="NCBIfam" id="TIGR03083">
    <property type="entry name" value="maleylpyruvate isomerase family mycothiol-dependent enzyme"/>
    <property type="match status" value="1"/>
</dbReference>
<evidence type="ECO:0000313" key="3">
    <source>
        <dbReference type="Proteomes" id="UP000567795"/>
    </source>
</evidence>
<protein>
    <submittedName>
        <fullName evidence="2">Uncharacterized protein (TIGR03085 family)</fullName>
    </submittedName>
</protein>
<evidence type="ECO:0000259" key="1">
    <source>
        <dbReference type="Pfam" id="PF11716"/>
    </source>
</evidence>
<dbReference type="InterPro" id="IPR034660">
    <property type="entry name" value="DinB/YfiT-like"/>
</dbReference>
<dbReference type="EMBL" id="JACBZD010000001">
    <property type="protein sequence ID" value="NYI07138.1"/>
    <property type="molecule type" value="Genomic_DNA"/>
</dbReference>
<dbReference type="RefSeq" id="WP_179815609.1">
    <property type="nucleotide sequence ID" value="NZ_JACBZD010000001.1"/>
</dbReference>
<sequence length="210" mass="23284">MSNHAQRERLLLADLLDGVGPDASTLCAGWNTRDLLVHLVVRERRPDAIAGSVIGLLAGRLERVQAEYAAKPYAELVRLFREGPPKGSPFAISQVDEAANVVEFYVHGEDVRRAQPEWAGREVDPELTEVLWRRLERMGRVLVRKTPVGLVLRRPNGQVVVGRKGAPVVTVTGEPPELLLYAYGRKEHAHVQLDGPPEALERVRTAKLGM</sequence>
<dbReference type="AlphaFoldDB" id="A0A853A9E7"/>
<organism evidence="2 3">
    <name type="scientific">Allostreptomyces psammosilenae</name>
    <dbReference type="NCBI Taxonomy" id="1892865"/>
    <lineage>
        <taxon>Bacteria</taxon>
        <taxon>Bacillati</taxon>
        <taxon>Actinomycetota</taxon>
        <taxon>Actinomycetes</taxon>
        <taxon>Kitasatosporales</taxon>
        <taxon>Streptomycetaceae</taxon>
        <taxon>Allostreptomyces</taxon>
    </lineage>
</organism>
<keyword evidence="3" id="KW-1185">Reference proteome</keyword>
<dbReference type="InterPro" id="IPR017517">
    <property type="entry name" value="Maleyloyr_isom"/>
</dbReference>
<dbReference type="InterPro" id="IPR017519">
    <property type="entry name" value="CHP03085"/>
</dbReference>
<dbReference type="Proteomes" id="UP000567795">
    <property type="component" value="Unassembled WGS sequence"/>
</dbReference>